<evidence type="ECO:0000313" key="2">
    <source>
        <dbReference type="EMBL" id="MEU5713762.1"/>
    </source>
</evidence>
<dbReference type="PANTHER" id="PTHR42060">
    <property type="entry name" value="NHL REPEAT-CONTAINING PROTEIN-RELATED"/>
    <property type="match status" value="1"/>
</dbReference>
<dbReference type="Proteomes" id="UP001551011">
    <property type="component" value="Unassembled WGS sequence"/>
</dbReference>
<feature type="chain" id="PRO_5045100091" evidence="1">
    <location>
        <begin position="29"/>
        <end position="319"/>
    </location>
</feature>
<sequence>MKRSTTASLLTVTALAVSLAAPGGQALAADPALTDVHTIRHLDLAAGEQPENLTVERDGSLDLTMSFARGIERLTPDGHLTTLATLPAPPEGTDVPLIGRAFVGGIVVSPDGTRYVTYAAGTDALTGVWQLPQHGAPRRVAALPAAAVPNSLALYRGRLYVSDSALGAVWRVPLGGGTATVWSQAPELSATPGKFGANGLKVRHGAVWVGNFDRGTLLRIPVRHDGTAGQVHRVADGLGPVDDFDFTGHGDDALVSTNPGNEVELVRGDGSHRTVLTAADGLQNPTAVAVRRDRVYVTDAAYFTAVDPNIVGARLHGRH</sequence>
<evidence type="ECO:0000313" key="3">
    <source>
        <dbReference type="Proteomes" id="UP001551011"/>
    </source>
</evidence>
<protein>
    <submittedName>
        <fullName evidence="2">Uncharacterized protein</fullName>
    </submittedName>
</protein>
<dbReference type="EMBL" id="JBFAEG010000059">
    <property type="protein sequence ID" value="MEU5713762.1"/>
    <property type="molecule type" value="Genomic_DNA"/>
</dbReference>
<dbReference type="InterPro" id="IPR052998">
    <property type="entry name" value="Hetero-Diels-Alderase-like"/>
</dbReference>
<organism evidence="2 3">
    <name type="scientific">Streptomyces flaveolus</name>
    <dbReference type="NCBI Taxonomy" id="67297"/>
    <lineage>
        <taxon>Bacteria</taxon>
        <taxon>Bacillati</taxon>
        <taxon>Actinomycetota</taxon>
        <taxon>Actinomycetes</taxon>
        <taxon>Kitasatosporales</taxon>
        <taxon>Streptomycetaceae</taxon>
        <taxon>Streptomyces</taxon>
    </lineage>
</organism>
<gene>
    <name evidence="2" type="ORF">AB0H04_44380</name>
</gene>
<feature type="signal peptide" evidence="1">
    <location>
        <begin position="1"/>
        <end position="28"/>
    </location>
</feature>
<name>A0ABV3AP74_9ACTN</name>
<dbReference type="PANTHER" id="PTHR42060:SF1">
    <property type="entry name" value="NHL REPEAT-CONTAINING PROTEIN"/>
    <property type="match status" value="1"/>
</dbReference>
<evidence type="ECO:0000256" key="1">
    <source>
        <dbReference type="SAM" id="SignalP"/>
    </source>
</evidence>
<reference evidence="2 3" key="1">
    <citation type="submission" date="2024-06" db="EMBL/GenBank/DDBJ databases">
        <title>The Natural Products Discovery Center: Release of the First 8490 Sequenced Strains for Exploring Actinobacteria Biosynthetic Diversity.</title>
        <authorList>
            <person name="Kalkreuter E."/>
            <person name="Kautsar S.A."/>
            <person name="Yang D."/>
            <person name="Bader C.D."/>
            <person name="Teijaro C.N."/>
            <person name="Fluegel L."/>
            <person name="Davis C.M."/>
            <person name="Simpson J.R."/>
            <person name="Lauterbach L."/>
            <person name="Steele A.D."/>
            <person name="Gui C."/>
            <person name="Meng S."/>
            <person name="Li G."/>
            <person name="Viehrig K."/>
            <person name="Ye F."/>
            <person name="Su P."/>
            <person name="Kiefer A.F."/>
            <person name="Nichols A."/>
            <person name="Cepeda A.J."/>
            <person name="Yan W."/>
            <person name="Fan B."/>
            <person name="Jiang Y."/>
            <person name="Adhikari A."/>
            <person name="Zheng C.-J."/>
            <person name="Schuster L."/>
            <person name="Cowan T.M."/>
            <person name="Smanski M.J."/>
            <person name="Chevrette M.G."/>
            <person name="De Carvalho L.P.S."/>
            <person name="Shen B."/>
        </authorList>
    </citation>
    <scope>NUCLEOTIDE SEQUENCE [LARGE SCALE GENOMIC DNA]</scope>
    <source>
        <strain evidence="2 3">NPDC020594</strain>
    </source>
</reference>
<accession>A0ABV3AP74</accession>
<dbReference type="SUPFAM" id="SSF63829">
    <property type="entry name" value="Calcium-dependent phosphotriesterase"/>
    <property type="match status" value="1"/>
</dbReference>
<dbReference type="Gene3D" id="2.120.10.30">
    <property type="entry name" value="TolB, C-terminal domain"/>
    <property type="match status" value="1"/>
</dbReference>
<dbReference type="RefSeq" id="WP_106972179.1">
    <property type="nucleotide sequence ID" value="NZ_JBEXDP010000081.1"/>
</dbReference>
<keyword evidence="3" id="KW-1185">Reference proteome</keyword>
<keyword evidence="1" id="KW-0732">Signal</keyword>
<proteinExistence type="predicted"/>
<comment type="caution">
    <text evidence="2">The sequence shown here is derived from an EMBL/GenBank/DDBJ whole genome shotgun (WGS) entry which is preliminary data.</text>
</comment>
<dbReference type="InterPro" id="IPR011042">
    <property type="entry name" value="6-blade_b-propeller_TolB-like"/>
</dbReference>